<proteinExistence type="predicted"/>
<dbReference type="AlphaFoldDB" id="A0AA88QDZ8"/>
<evidence type="ECO:0000313" key="2">
    <source>
        <dbReference type="EMBL" id="KAK2914208.1"/>
    </source>
</evidence>
<dbReference type="EMBL" id="JAUYZG010000002">
    <property type="protein sequence ID" value="KAK2914208.1"/>
    <property type="molecule type" value="Genomic_DNA"/>
</dbReference>
<accession>A0AA88QDZ8</accession>
<protein>
    <submittedName>
        <fullName evidence="2">Uncharacterized protein</fullName>
    </submittedName>
</protein>
<comment type="caution">
    <text evidence="2">The sequence shown here is derived from an EMBL/GenBank/DDBJ whole genome shotgun (WGS) entry which is preliminary data.</text>
</comment>
<evidence type="ECO:0000313" key="3">
    <source>
        <dbReference type="Proteomes" id="UP001187343"/>
    </source>
</evidence>
<sequence length="105" mass="11674">MGSELEMGKHPPQNAGNTTQVSTQTVDLFNPPSNACCFCWCCCCSCSCLTVHSAKEERILTTVSEKQDDDDTSKIQQLPFHDLDGSKHIPPGMSFQHQHQHNEQP</sequence>
<reference evidence="2" key="1">
    <citation type="submission" date="2023-08" db="EMBL/GenBank/DDBJ databases">
        <title>Chromosome-level Genome Assembly of mud carp (Cirrhinus molitorella).</title>
        <authorList>
            <person name="Liu H."/>
        </authorList>
    </citation>
    <scope>NUCLEOTIDE SEQUENCE</scope>
    <source>
        <strain evidence="2">Prfri</strain>
        <tissue evidence="2">Muscle</tissue>
    </source>
</reference>
<dbReference type="Proteomes" id="UP001187343">
    <property type="component" value="Unassembled WGS sequence"/>
</dbReference>
<keyword evidence="3" id="KW-1185">Reference proteome</keyword>
<gene>
    <name evidence="2" type="ORF">Q8A67_002607</name>
</gene>
<organism evidence="2 3">
    <name type="scientific">Cirrhinus molitorella</name>
    <name type="common">mud carp</name>
    <dbReference type="NCBI Taxonomy" id="172907"/>
    <lineage>
        <taxon>Eukaryota</taxon>
        <taxon>Metazoa</taxon>
        <taxon>Chordata</taxon>
        <taxon>Craniata</taxon>
        <taxon>Vertebrata</taxon>
        <taxon>Euteleostomi</taxon>
        <taxon>Actinopterygii</taxon>
        <taxon>Neopterygii</taxon>
        <taxon>Teleostei</taxon>
        <taxon>Ostariophysi</taxon>
        <taxon>Cypriniformes</taxon>
        <taxon>Cyprinidae</taxon>
        <taxon>Labeoninae</taxon>
        <taxon>Labeonini</taxon>
        <taxon>Cirrhinus</taxon>
    </lineage>
</organism>
<evidence type="ECO:0000256" key="1">
    <source>
        <dbReference type="SAM" id="MobiDB-lite"/>
    </source>
</evidence>
<feature type="region of interest" description="Disordered" evidence="1">
    <location>
        <begin position="81"/>
        <end position="105"/>
    </location>
</feature>
<name>A0AA88QDZ8_9TELE</name>